<organism evidence="8 9">
    <name type="scientific">Flavimobilis rhizosphaerae</name>
    <dbReference type="NCBI Taxonomy" id="2775421"/>
    <lineage>
        <taxon>Bacteria</taxon>
        <taxon>Bacillati</taxon>
        <taxon>Actinomycetota</taxon>
        <taxon>Actinomycetes</taxon>
        <taxon>Micrococcales</taxon>
        <taxon>Jonesiaceae</taxon>
        <taxon>Flavimobilis</taxon>
    </lineage>
</organism>
<feature type="transmembrane region" description="Helical" evidence="5">
    <location>
        <begin position="437"/>
        <end position="460"/>
    </location>
</feature>
<gene>
    <name evidence="5 8" type="primary">nuoN</name>
    <name evidence="8" type="ORF">IGS67_04235</name>
</gene>
<reference evidence="8 9" key="1">
    <citation type="submission" date="2020-09" db="EMBL/GenBank/DDBJ databases">
        <title>Flavimobilis rhizosphaerae sp. nov., isolated from rhizosphere soil of Spartina alterniflora.</title>
        <authorList>
            <person name="Hanqin C."/>
        </authorList>
    </citation>
    <scope>NUCLEOTIDE SEQUENCE [LARGE SCALE GENOMIC DNA]</scope>
    <source>
        <strain evidence="8 9">GY 10621</strain>
    </source>
</reference>
<proteinExistence type="inferred from homology"/>
<dbReference type="PANTHER" id="PTHR22773">
    <property type="entry name" value="NADH DEHYDROGENASE"/>
    <property type="match status" value="1"/>
</dbReference>
<feature type="transmembrane region" description="Helical" evidence="5">
    <location>
        <begin position="350"/>
        <end position="372"/>
    </location>
</feature>
<name>A0ABR9DNK9_9MICO</name>
<keyword evidence="5" id="KW-0874">Quinone</keyword>
<evidence type="ECO:0000313" key="9">
    <source>
        <dbReference type="Proteomes" id="UP000642107"/>
    </source>
</evidence>
<accession>A0ABR9DNK9</accession>
<dbReference type="Pfam" id="PF00361">
    <property type="entry name" value="Proton_antipo_M"/>
    <property type="match status" value="1"/>
</dbReference>
<dbReference type="GO" id="GO:0016491">
    <property type="term" value="F:oxidoreductase activity"/>
    <property type="evidence" value="ECO:0007669"/>
    <property type="project" value="UniProtKB-KW"/>
</dbReference>
<keyword evidence="4 5" id="KW-0472">Membrane</keyword>
<evidence type="ECO:0000256" key="5">
    <source>
        <dbReference type="HAMAP-Rule" id="MF_00445"/>
    </source>
</evidence>
<dbReference type="NCBIfam" id="NF004441">
    <property type="entry name" value="PRK05777.1-4"/>
    <property type="match status" value="1"/>
</dbReference>
<dbReference type="Proteomes" id="UP000642107">
    <property type="component" value="Unassembled WGS sequence"/>
</dbReference>
<keyword evidence="5" id="KW-1278">Translocase</keyword>
<sequence>MTPLIAAAPQFVQPEIWWTWLAPYLLVLGAAVVGVLVEAFVAPRARRSTQLTLALVALLGAAGWNVWLWVDQFAPTEFKAIALVNGSLMVSYFTLALQTVILVVAALALLVVADRSRGADDFAPTAAAIPGSDYEELARTKGLQQTEIYPLFLFAVGGMMLFPAAGNLLTMFIALEILSLPLYVMSGMARHRRLLSQEASLKYFLLGAFSSAFFLMGMALVYGYAGTINLWAITNGHALQVPEALVGGRPLLVMGVVMLLVGVLFKVGAVPFHQWTPDVYQGAPTSITGFMAACTKAAAFGAVIRIVVWFAPFIGLDLHEEIQVTIVIVAIASMLLGSVLGVVQHDVKRLLAYSSIAHAGFVLVAVAGVLPYDGQTFVFPMNSAVIFYLLAYGLATVGAFAVVRLVRESQGRGADAVTLGEATHLSQWAGLGRRSPFLAVAFSVFLLSFAGIPLTAGFIGKFTAFKVAVDGGLWWLAVLAVLCSAIAVFFYVRIIVLMFFVDPAADDTEPEPAREVVAVGALGATSDAPVGTPLAGEPEAGVGLRLSDELRRTSGGVTVLKGSVGSRVAIAVAMVGTLLLGVLPGPVLDLLEKTVNFLP</sequence>
<feature type="transmembrane region" description="Helical" evidence="5">
    <location>
        <begin position="90"/>
        <end position="112"/>
    </location>
</feature>
<evidence type="ECO:0000256" key="3">
    <source>
        <dbReference type="ARBA" id="ARBA00022989"/>
    </source>
</evidence>
<feature type="transmembrane region" description="Helical" evidence="5">
    <location>
        <begin position="297"/>
        <end position="316"/>
    </location>
</feature>
<feature type="transmembrane region" description="Helical" evidence="5">
    <location>
        <begin position="148"/>
        <end position="165"/>
    </location>
</feature>
<dbReference type="EC" id="7.1.1.-" evidence="5"/>
<evidence type="ECO:0000256" key="2">
    <source>
        <dbReference type="ARBA" id="ARBA00022692"/>
    </source>
</evidence>
<keyword evidence="9" id="KW-1185">Reference proteome</keyword>
<keyword evidence="5" id="KW-1003">Cell membrane</keyword>
<keyword evidence="2 5" id="KW-0812">Transmembrane</keyword>
<evidence type="ECO:0000256" key="1">
    <source>
        <dbReference type="ARBA" id="ARBA00004127"/>
    </source>
</evidence>
<feature type="transmembrane region" description="Helical" evidence="5">
    <location>
        <begin position="171"/>
        <end position="189"/>
    </location>
</feature>
<protein>
    <recommendedName>
        <fullName evidence="5">NADH-quinone oxidoreductase subunit N</fullName>
        <ecNumber evidence="5">7.1.1.-</ecNumber>
    </recommendedName>
    <alternativeName>
        <fullName evidence="5">NADH dehydrogenase I subunit N</fullName>
    </alternativeName>
    <alternativeName>
        <fullName evidence="5">NDH-1 subunit N</fullName>
    </alternativeName>
</protein>
<comment type="subunit">
    <text evidence="5">NDH-1 is composed of 14 different subunits. Subunits NuoA, H, J, K, L, M, N constitute the membrane sector of the complex.</text>
</comment>
<dbReference type="RefSeq" id="WP_192278231.1">
    <property type="nucleotide sequence ID" value="NZ_JACZDF010000002.1"/>
</dbReference>
<comment type="catalytic activity">
    <reaction evidence="5">
        <text>a quinone + NADH + 5 H(+)(in) = a quinol + NAD(+) + 4 H(+)(out)</text>
        <dbReference type="Rhea" id="RHEA:57888"/>
        <dbReference type="ChEBI" id="CHEBI:15378"/>
        <dbReference type="ChEBI" id="CHEBI:24646"/>
        <dbReference type="ChEBI" id="CHEBI:57540"/>
        <dbReference type="ChEBI" id="CHEBI:57945"/>
        <dbReference type="ChEBI" id="CHEBI:132124"/>
    </reaction>
</comment>
<feature type="transmembrane region" description="Helical" evidence="5">
    <location>
        <begin position="568"/>
        <end position="588"/>
    </location>
</feature>
<comment type="subcellular location">
    <subcellularLocation>
        <location evidence="5">Cell membrane</location>
        <topology evidence="5">Multi-pass membrane protein</topology>
    </subcellularLocation>
    <subcellularLocation>
        <location evidence="1">Endomembrane system</location>
        <topology evidence="1">Multi-pass membrane protein</topology>
    </subcellularLocation>
    <subcellularLocation>
        <location evidence="6">Membrane</location>
        <topology evidence="6">Multi-pass membrane protein</topology>
    </subcellularLocation>
</comment>
<keyword evidence="5" id="KW-0520">NAD</keyword>
<dbReference type="EMBL" id="JACZDF010000002">
    <property type="protein sequence ID" value="MBD9698706.1"/>
    <property type="molecule type" value="Genomic_DNA"/>
</dbReference>
<comment type="function">
    <text evidence="5">NDH-1 shuttles electrons from NADH, via FMN and iron-sulfur (Fe-S) centers, to quinones in the respiratory chain. The immediate electron acceptor for the enzyme in this species is believed to be a menaquinone. Couples the redox reaction to proton translocation (for every two electrons transferred, four hydrogen ions are translocated across the cytoplasmic membrane), and thus conserves the redox energy in a proton gradient.</text>
</comment>
<keyword evidence="5" id="KW-0813">Transport</keyword>
<feature type="domain" description="NADH:quinone oxidoreductase/Mrp antiporter transmembrane" evidence="7">
    <location>
        <begin position="165"/>
        <end position="486"/>
    </location>
</feature>
<dbReference type="InterPro" id="IPR001750">
    <property type="entry name" value="ND/Mrp_TM"/>
</dbReference>
<feature type="transmembrane region" description="Helical" evidence="5">
    <location>
        <begin position="245"/>
        <end position="265"/>
    </location>
</feature>
<evidence type="ECO:0000256" key="4">
    <source>
        <dbReference type="ARBA" id="ARBA00023136"/>
    </source>
</evidence>
<evidence type="ECO:0000313" key="8">
    <source>
        <dbReference type="EMBL" id="MBD9698706.1"/>
    </source>
</evidence>
<evidence type="ECO:0000259" key="7">
    <source>
        <dbReference type="Pfam" id="PF00361"/>
    </source>
</evidence>
<keyword evidence="3 5" id="KW-1133">Transmembrane helix</keyword>
<feature type="transmembrane region" description="Helical" evidence="5">
    <location>
        <begin position="53"/>
        <end position="70"/>
    </location>
</feature>
<comment type="caution">
    <text evidence="8">The sequence shown here is derived from an EMBL/GenBank/DDBJ whole genome shotgun (WGS) entry which is preliminary data.</text>
</comment>
<comment type="similarity">
    <text evidence="5">Belongs to the complex I subunit 2 family.</text>
</comment>
<feature type="transmembrane region" description="Helical" evidence="5">
    <location>
        <begin position="201"/>
        <end position="225"/>
    </location>
</feature>
<keyword evidence="8" id="KW-0560">Oxidoreductase</keyword>
<dbReference type="HAMAP" id="MF_00445">
    <property type="entry name" value="NDH1_NuoN_1"/>
    <property type="match status" value="1"/>
</dbReference>
<feature type="transmembrane region" description="Helical" evidence="5">
    <location>
        <begin position="322"/>
        <end position="343"/>
    </location>
</feature>
<feature type="transmembrane region" description="Helical" evidence="5">
    <location>
        <begin position="472"/>
        <end position="492"/>
    </location>
</feature>
<dbReference type="InterPro" id="IPR010096">
    <property type="entry name" value="NADH-Q_OxRdtase_suN/2"/>
</dbReference>
<feature type="transmembrane region" description="Helical" evidence="5">
    <location>
        <begin position="20"/>
        <end position="41"/>
    </location>
</feature>
<feature type="transmembrane region" description="Helical" evidence="5">
    <location>
        <begin position="384"/>
        <end position="403"/>
    </location>
</feature>
<evidence type="ECO:0000256" key="6">
    <source>
        <dbReference type="RuleBase" id="RU000320"/>
    </source>
</evidence>
<dbReference type="NCBIfam" id="TIGR01770">
    <property type="entry name" value="NDH_I_N"/>
    <property type="match status" value="1"/>
</dbReference>